<comment type="caution">
    <text evidence="4">The sequence shown here is derived from an EMBL/GenBank/DDBJ whole genome shotgun (WGS) entry which is preliminary data.</text>
</comment>
<feature type="transmembrane region" description="Helical" evidence="2">
    <location>
        <begin position="267"/>
        <end position="286"/>
    </location>
</feature>
<feature type="region of interest" description="Disordered" evidence="1">
    <location>
        <begin position="404"/>
        <end position="423"/>
    </location>
</feature>
<feature type="transmembrane region" description="Helical" evidence="2">
    <location>
        <begin position="12"/>
        <end position="33"/>
    </location>
</feature>
<evidence type="ECO:0000259" key="3">
    <source>
        <dbReference type="Pfam" id="PF05569"/>
    </source>
</evidence>
<feature type="transmembrane region" description="Helical" evidence="2">
    <location>
        <begin position="45"/>
        <end position="66"/>
    </location>
</feature>
<accession>A0ABX1VDG9</accession>
<gene>
    <name evidence="4" type="ORF">LzC2_22350</name>
</gene>
<keyword evidence="5" id="KW-1185">Reference proteome</keyword>
<dbReference type="RefSeq" id="WP_171186897.1">
    <property type="nucleotide sequence ID" value="NZ_WTPX01000064.1"/>
</dbReference>
<protein>
    <recommendedName>
        <fullName evidence="3">Peptidase M56 domain-containing protein</fullName>
    </recommendedName>
</protein>
<dbReference type="Gene3D" id="3.30.2010.10">
    <property type="entry name" value="Metalloproteases ('zincins'), catalytic domain"/>
    <property type="match status" value="1"/>
</dbReference>
<evidence type="ECO:0000256" key="1">
    <source>
        <dbReference type="SAM" id="MobiDB-lite"/>
    </source>
</evidence>
<proteinExistence type="predicted"/>
<name>A0ABX1VDG9_9PLAN</name>
<keyword evidence="2" id="KW-0472">Membrane</keyword>
<dbReference type="InterPro" id="IPR052173">
    <property type="entry name" value="Beta-lactam_resp_regulator"/>
</dbReference>
<evidence type="ECO:0000313" key="4">
    <source>
        <dbReference type="EMBL" id="NNJ26155.1"/>
    </source>
</evidence>
<keyword evidence="2" id="KW-1133">Transmembrane helix</keyword>
<dbReference type="Pfam" id="PF05569">
    <property type="entry name" value="Peptidase_M56"/>
    <property type="match status" value="1"/>
</dbReference>
<dbReference type="InterPro" id="IPR008756">
    <property type="entry name" value="Peptidase_M56"/>
</dbReference>
<feature type="transmembrane region" description="Helical" evidence="2">
    <location>
        <begin position="154"/>
        <end position="173"/>
    </location>
</feature>
<feature type="compositionally biased region" description="Pro residues" evidence="1">
    <location>
        <begin position="121"/>
        <end position="131"/>
    </location>
</feature>
<keyword evidence="2" id="KW-0812">Transmembrane</keyword>
<dbReference type="CDD" id="cd07341">
    <property type="entry name" value="M56_BlaR1_MecR1_like"/>
    <property type="match status" value="1"/>
</dbReference>
<feature type="region of interest" description="Disordered" evidence="1">
    <location>
        <begin position="83"/>
        <end position="105"/>
    </location>
</feature>
<dbReference type="Proteomes" id="UP000609651">
    <property type="component" value="Unassembled WGS sequence"/>
</dbReference>
<organism evidence="4 5">
    <name type="scientific">Alienimonas chondri</name>
    <dbReference type="NCBI Taxonomy" id="2681879"/>
    <lineage>
        <taxon>Bacteria</taxon>
        <taxon>Pseudomonadati</taxon>
        <taxon>Planctomycetota</taxon>
        <taxon>Planctomycetia</taxon>
        <taxon>Planctomycetales</taxon>
        <taxon>Planctomycetaceae</taxon>
        <taxon>Alienimonas</taxon>
    </lineage>
</organism>
<evidence type="ECO:0000256" key="2">
    <source>
        <dbReference type="SAM" id="Phobius"/>
    </source>
</evidence>
<reference evidence="4 5" key="1">
    <citation type="journal article" date="2020" name="Syst. Appl. Microbiol.">
        <title>Alienimonas chondri sp. nov., a novel planctomycete isolated from the biofilm of the red alga Chondrus crispus.</title>
        <authorList>
            <person name="Vitorino I."/>
            <person name="Albuquerque L."/>
            <person name="Wiegand S."/>
            <person name="Kallscheuer N."/>
            <person name="da Costa M.S."/>
            <person name="Lobo-da-Cunha A."/>
            <person name="Jogler C."/>
            <person name="Lage O.M."/>
        </authorList>
    </citation>
    <scope>NUCLEOTIDE SEQUENCE [LARGE SCALE GENOMIC DNA]</scope>
    <source>
        <strain evidence="4 5">LzC2</strain>
    </source>
</reference>
<feature type="compositionally biased region" description="Low complexity" evidence="1">
    <location>
        <begin position="91"/>
        <end position="100"/>
    </location>
</feature>
<sequence>MSELFPQTPADWLAAGALHAGLASLLAIGVWLLTRVWRNPHVGRVLWLAVLAKLICPPLWAVSFAATEPPMSPARQEGAALNVQPLPSPRAPSAESARPPQGLPFISETAASVPPTVVVPVEPPPNLPEGPLPDGRGSGAAGGSVGIDVASRLLWAWLIGTLSIWLLAAARSLRFARSARRLPAGDERLTTLLEQAATRMRVRTPRLRMSQHVGPLLWAVPFRRATVVAPAGLFAGSAESRLSDDRAEALFAHECAHLARRDHLVRWFELLVCGLWWWLPTVWLAAGAGRRCEELCCDAAVLATCETTPGVDSAAAYAEGLLAAAEYFSSVKLGVRIPVPLPASGVGRPPFLKRRFEMILSDNLPRRPRRGVRTLLAGLAGATLLVGVTFAGPPGEEAVEDVSLETSAAATPNAEPLSPAVGPTPAALVERFNADHAERANELNRKPVTVAEVTKAVADAYADRPPNAAVPESISPMIRVLATLHNRLQAGEPLPPGTKLRGGARDYGIGDGTMITGWDVTLQAPADDGSGQVVSMVVRSETAARRPATPAEIAAAQDAVDTADATAPPAIAPEPTALTLPDAVAAYNATDAGRRRSVTVQQVAEAVRRGLRKWPDESTGGAYGWVLGNGDPPAGSRLKIVAHYSQPSLDGPFTPFVEMSAPGAGTTFQFAIRDGGLSAETRAKISAALATAADDAELPLVTRLNLLRETTEPGTLPPERVAGLYAALPALAKDRREDAKSVVEALEALRATPPTAESARDLAELSHALDHVVASVRQPAGHLLFAKKDSATGLRILLDAAALPAGPIAESARISGGDSQLVDAEQQTRRQVEFAGEVHRGAVATLLWAVRSAKPATDEAAAVLLEAATSDDAAVRAAAVEALAGAAD</sequence>
<dbReference type="PANTHER" id="PTHR34978:SF3">
    <property type="entry name" value="SLR0241 PROTEIN"/>
    <property type="match status" value="1"/>
</dbReference>
<feature type="domain" description="Peptidase M56" evidence="3">
    <location>
        <begin position="149"/>
        <end position="325"/>
    </location>
</feature>
<dbReference type="PANTHER" id="PTHR34978">
    <property type="entry name" value="POSSIBLE SENSOR-TRANSDUCER PROTEIN BLAR"/>
    <property type="match status" value="1"/>
</dbReference>
<evidence type="ECO:0000313" key="5">
    <source>
        <dbReference type="Proteomes" id="UP000609651"/>
    </source>
</evidence>
<dbReference type="EMBL" id="WTPX01000064">
    <property type="protein sequence ID" value="NNJ26155.1"/>
    <property type="molecule type" value="Genomic_DNA"/>
</dbReference>
<feature type="region of interest" description="Disordered" evidence="1">
    <location>
        <begin position="117"/>
        <end position="141"/>
    </location>
</feature>